<evidence type="ECO:0000256" key="1">
    <source>
        <dbReference type="ARBA" id="ARBA00012418"/>
    </source>
</evidence>
<dbReference type="PANTHER" id="PTHR19376:SF37">
    <property type="entry name" value="DNA-DIRECTED RNA POLYMERASE II SUBUNIT RPB1"/>
    <property type="match status" value="1"/>
</dbReference>
<dbReference type="InterPro" id="IPR000722">
    <property type="entry name" value="RNA_pol_asu"/>
</dbReference>
<keyword evidence="4" id="KW-0548">Nucleotidyltransferase</keyword>
<reference evidence="7 8" key="1">
    <citation type="journal article" date="2009" name="Nature">
        <title>The Sorghum bicolor genome and the diversification of grasses.</title>
        <authorList>
            <person name="Paterson A.H."/>
            <person name="Bowers J.E."/>
            <person name="Bruggmann R."/>
            <person name="Dubchak I."/>
            <person name="Grimwood J."/>
            <person name="Gundlach H."/>
            <person name="Haberer G."/>
            <person name="Hellsten U."/>
            <person name="Mitros T."/>
            <person name="Poliakov A."/>
            <person name="Schmutz J."/>
            <person name="Spannagl M."/>
            <person name="Tang H."/>
            <person name="Wang X."/>
            <person name="Wicker T."/>
            <person name="Bharti A.K."/>
            <person name="Chapman J."/>
            <person name="Feltus F.A."/>
            <person name="Gowik U."/>
            <person name="Grigoriev I.V."/>
            <person name="Lyons E."/>
            <person name="Maher C.A."/>
            <person name="Martis M."/>
            <person name="Narechania A."/>
            <person name="Otillar R.P."/>
            <person name="Penning B.W."/>
            <person name="Salamov A.A."/>
            <person name="Wang Y."/>
            <person name="Zhang L."/>
            <person name="Carpita N.C."/>
            <person name="Freeling M."/>
            <person name="Gingle A.R."/>
            <person name="Hash C.T."/>
            <person name="Keller B."/>
            <person name="Klein P."/>
            <person name="Kresovich S."/>
            <person name="McCann M.C."/>
            <person name="Ming R."/>
            <person name="Peterson D.G."/>
            <person name="Mehboob-ur-Rahman"/>
            <person name="Ware D."/>
            <person name="Westhoff P."/>
            <person name="Mayer K.F."/>
            <person name="Messing J."/>
            <person name="Rokhsar D.S."/>
        </authorList>
    </citation>
    <scope>NUCLEOTIDE SEQUENCE [LARGE SCALE GENOMIC DNA]</scope>
    <source>
        <strain evidence="8">cv. BTx623</strain>
    </source>
</reference>
<dbReference type="Proteomes" id="UP000000768">
    <property type="component" value="Chromosome 4"/>
</dbReference>
<dbReference type="STRING" id="4558.A0A1Z5RR36"/>
<sequence>MELIHFENVINYWENCDAVAVKCMQSAKGDEKATQCPRRHIKSICSRLKAKEGWIREHLLGKSVDFSARTLITPDPNINMMNWEYHGVFDLDLKYLETVTPYNIELSLNVTTLLNWCPDLFSSREKVGAIWLPVRAALPWKVLR</sequence>
<dbReference type="Pfam" id="PF00623">
    <property type="entry name" value="RNA_pol_Rpb1_2"/>
    <property type="match status" value="1"/>
</dbReference>
<dbReference type="GO" id="GO:0000428">
    <property type="term" value="C:DNA-directed RNA polymerase complex"/>
    <property type="evidence" value="ECO:0007669"/>
    <property type="project" value="UniProtKB-KW"/>
</dbReference>
<dbReference type="EC" id="2.7.7.6" evidence="1"/>
<name>A0A1Z5RR36_SORBI</name>
<evidence type="ECO:0000256" key="5">
    <source>
        <dbReference type="ARBA" id="ARBA00023163"/>
    </source>
</evidence>
<keyword evidence="3" id="KW-0808">Transferase</keyword>
<dbReference type="PANTHER" id="PTHR19376">
    <property type="entry name" value="DNA-DIRECTED RNA POLYMERASE"/>
    <property type="match status" value="1"/>
</dbReference>
<dbReference type="InParanoid" id="A0A1Z5RR36"/>
<reference evidence="8" key="2">
    <citation type="journal article" date="2018" name="Plant J.">
        <title>The Sorghum bicolor reference genome: improved assembly, gene annotations, a transcriptome atlas, and signatures of genome organization.</title>
        <authorList>
            <person name="McCormick R.F."/>
            <person name="Truong S.K."/>
            <person name="Sreedasyam A."/>
            <person name="Jenkins J."/>
            <person name="Shu S."/>
            <person name="Sims D."/>
            <person name="Kennedy M."/>
            <person name="Amirebrahimi M."/>
            <person name="Weers B.D."/>
            <person name="McKinley B."/>
            <person name="Mattison A."/>
            <person name="Morishige D.T."/>
            <person name="Grimwood J."/>
            <person name="Schmutz J."/>
            <person name="Mullet J.E."/>
        </authorList>
    </citation>
    <scope>NUCLEOTIDE SEQUENCE [LARGE SCALE GENOMIC DNA]</scope>
    <source>
        <strain evidence="8">cv. BTx623</strain>
    </source>
</reference>
<keyword evidence="8" id="KW-1185">Reference proteome</keyword>
<accession>A0A1Z5RR36</accession>
<evidence type="ECO:0000256" key="2">
    <source>
        <dbReference type="ARBA" id="ARBA00022478"/>
    </source>
</evidence>
<dbReference type="Gene3D" id="3.30.1490.180">
    <property type="entry name" value="RNA polymerase ii"/>
    <property type="match status" value="1"/>
</dbReference>
<evidence type="ECO:0000313" key="8">
    <source>
        <dbReference type="Proteomes" id="UP000000768"/>
    </source>
</evidence>
<proteinExistence type="predicted"/>
<dbReference type="Gramene" id="OQU85856">
    <property type="protein sequence ID" value="OQU85856"/>
    <property type="gene ID" value="SORBI_3004G326200"/>
</dbReference>
<dbReference type="EMBL" id="CM000763">
    <property type="protein sequence ID" value="OQU85856.1"/>
    <property type="molecule type" value="Genomic_DNA"/>
</dbReference>
<dbReference type="GO" id="GO:0003899">
    <property type="term" value="F:DNA-directed RNA polymerase activity"/>
    <property type="evidence" value="ECO:0007669"/>
    <property type="project" value="UniProtKB-EC"/>
</dbReference>
<dbReference type="GO" id="GO:0006351">
    <property type="term" value="P:DNA-templated transcription"/>
    <property type="evidence" value="ECO:0007669"/>
    <property type="project" value="InterPro"/>
</dbReference>
<dbReference type="AlphaFoldDB" id="A0A1Z5RR36"/>
<dbReference type="SUPFAM" id="SSF64484">
    <property type="entry name" value="beta and beta-prime subunits of DNA dependent RNA-polymerase"/>
    <property type="match status" value="1"/>
</dbReference>
<evidence type="ECO:0000313" key="7">
    <source>
        <dbReference type="EMBL" id="OQU85856.1"/>
    </source>
</evidence>
<gene>
    <name evidence="7" type="ORF">SORBI_3004G326200</name>
</gene>
<dbReference type="Gene3D" id="2.40.40.20">
    <property type="match status" value="1"/>
</dbReference>
<protein>
    <recommendedName>
        <fullName evidence="1">DNA-directed RNA polymerase</fullName>
        <ecNumber evidence="1">2.7.7.6</ecNumber>
    </recommendedName>
</protein>
<dbReference type="GO" id="GO:0003677">
    <property type="term" value="F:DNA binding"/>
    <property type="evidence" value="ECO:0007669"/>
    <property type="project" value="InterPro"/>
</dbReference>
<keyword evidence="5" id="KW-0804">Transcription</keyword>
<evidence type="ECO:0000259" key="6">
    <source>
        <dbReference type="Pfam" id="PF00623"/>
    </source>
</evidence>
<organism evidence="7 8">
    <name type="scientific">Sorghum bicolor</name>
    <name type="common">Sorghum</name>
    <name type="synonym">Sorghum vulgare</name>
    <dbReference type="NCBI Taxonomy" id="4558"/>
    <lineage>
        <taxon>Eukaryota</taxon>
        <taxon>Viridiplantae</taxon>
        <taxon>Streptophyta</taxon>
        <taxon>Embryophyta</taxon>
        <taxon>Tracheophyta</taxon>
        <taxon>Spermatophyta</taxon>
        <taxon>Magnoliopsida</taxon>
        <taxon>Liliopsida</taxon>
        <taxon>Poales</taxon>
        <taxon>Poaceae</taxon>
        <taxon>PACMAD clade</taxon>
        <taxon>Panicoideae</taxon>
        <taxon>Andropogonodae</taxon>
        <taxon>Andropogoneae</taxon>
        <taxon>Sorghinae</taxon>
        <taxon>Sorghum</taxon>
    </lineage>
</organism>
<feature type="domain" description="RNA polymerase alpha subunit" evidence="6">
    <location>
        <begin position="61"/>
        <end position="105"/>
    </location>
</feature>
<evidence type="ECO:0000256" key="3">
    <source>
        <dbReference type="ARBA" id="ARBA00022679"/>
    </source>
</evidence>
<evidence type="ECO:0000256" key="4">
    <source>
        <dbReference type="ARBA" id="ARBA00022695"/>
    </source>
</evidence>
<keyword evidence="2" id="KW-0240">DNA-directed RNA polymerase</keyword>
<dbReference type="InterPro" id="IPR045867">
    <property type="entry name" value="DNA-dir_RpoC_beta_prime"/>
</dbReference>